<protein>
    <recommendedName>
        <fullName evidence="4">NAD/NADP transhydrogenase beta subunit</fullName>
    </recommendedName>
</protein>
<feature type="transmembrane region" description="Helical" evidence="1">
    <location>
        <begin position="85"/>
        <end position="109"/>
    </location>
</feature>
<proteinExistence type="predicted"/>
<keyword evidence="3" id="KW-1185">Reference proteome</keyword>
<feature type="transmembrane region" description="Helical" evidence="1">
    <location>
        <begin position="258"/>
        <end position="276"/>
    </location>
</feature>
<keyword evidence="1" id="KW-0812">Transmembrane</keyword>
<organism evidence="2 3">
    <name type="scientific">Scytonema hofmannii PCC 7110</name>
    <dbReference type="NCBI Taxonomy" id="128403"/>
    <lineage>
        <taxon>Bacteria</taxon>
        <taxon>Bacillati</taxon>
        <taxon>Cyanobacteriota</taxon>
        <taxon>Cyanophyceae</taxon>
        <taxon>Nostocales</taxon>
        <taxon>Scytonemataceae</taxon>
        <taxon>Scytonema</taxon>
    </lineage>
</organism>
<evidence type="ECO:0000313" key="3">
    <source>
        <dbReference type="Proteomes" id="UP000076925"/>
    </source>
</evidence>
<comment type="caution">
    <text evidence="2">The sequence shown here is derived from an EMBL/GenBank/DDBJ whole genome shotgun (WGS) entry which is preliminary data.</text>
</comment>
<gene>
    <name evidence="2" type="ORF">WA1_49205</name>
</gene>
<dbReference type="OrthoDB" id="426035at2"/>
<dbReference type="AlphaFoldDB" id="A0A139WQM5"/>
<reference evidence="2 3" key="1">
    <citation type="journal article" date="2013" name="Genome Biol. Evol.">
        <title>Genomes of Stigonematalean cyanobacteria (subsection V) and the evolution of oxygenic photosynthesis from prokaryotes to plastids.</title>
        <authorList>
            <person name="Dagan T."/>
            <person name="Roettger M."/>
            <person name="Stucken K."/>
            <person name="Landan G."/>
            <person name="Koch R."/>
            <person name="Major P."/>
            <person name="Gould S.B."/>
            <person name="Goremykin V.V."/>
            <person name="Rippka R."/>
            <person name="Tandeau de Marsac N."/>
            <person name="Gugger M."/>
            <person name="Lockhart P.J."/>
            <person name="Allen J.F."/>
            <person name="Brune I."/>
            <person name="Maus I."/>
            <person name="Puhler A."/>
            <person name="Martin W.F."/>
        </authorList>
    </citation>
    <scope>NUCLEOTIDE SEQUENCE [LARGE SCALE GENOMIC DNA]</scope>
    <source>
        <strain evidence="2 3">PCC 7110</strain>
    </source>
</reference>
<keyword evidence="1" id="KW-0472">Membrane</keyword>
<accession>A0A139WQM5</accession>
<evidence type="ECO:0008006" key="4">
    <source>
        <dbReference type="Google" id="ProtNLM"/>
    </source>
</evidence>
<dbReference type="EMBL" id="ANNX02000064">
    <property type="protein sequence ID" value="KYC34721.1"/>
    <property type="molecule type" value="Genomic_DNA"/>
</dbReference>
<dbReference type="Proteomes" id="UP000076925">
    <property type="component" value="Unassembled WGS sequence"/>
</dbReference>
<name>A0A139WQM5_9CYAN</name>
<evidence type="ECO:0000313" key="2">
    <source>
        <dbReference type="EMBL" id="KYC34721.1"/>
    </source>
</evidence>
<keyword evidence="1" id="KW-1133">Transmembrane helix</keyword>
<feature type="transmembrane region" description="Helical" evidence="1">
    <location>
        <begin position="46"/>
        <end position="65"/>
    </location>
</feature>
<feature type="transmembrane region" description="Helical" evidence="1">
    <location>
        <begin position="318"/>
        <end position="347"/>
    </location>
</feature>
<dbReference type="STRING" id="128403.WA1_49205"/>
<feature type="transmembrane region" description="Helical" evidence="1">
    <location>
        <begin position="282"/>
        <end position="306"/>
    </location>
</feature>
<sequence>MVGISQLTIAANNFGGNDLLENAAAGAQLVAEGFNELWEETLDGNLYVAMCKIGVLFAVATLTLFMVQWGKHMLNGEEQKAYPELIWPLIVIALLANNGSLLATGTLGVRNYINSVNNFVLEYTAAGANLRAAYNQAIADTNVQATVGNVIEQCRSTQLSNEESIQCLKQAEAELKARFPQIFRDPDTGNPFADWVFKGIDKIDQAVDRAEGSNPIEGAINKAFSGYMAYIGSVFTSFATTILLALNNAYQWGIELTMLLTALLGPLAVGGSLLPFGSKPIIGWLTGFFTVGMAKLCFNIIVGLAGQLISNAEANQPMIFLLFIGIVSPLLASGLAAGGGIAVLVQITKAVEWVGSASVGLSVDVAKSFITKRIGK</sequence>
<feature type="transmembrane region" description="Helical" evidence="1">
    <location>
        <begin position="227"/>
        <end position="246"/>
    </location>
</feature>
<evidence type="ECO:0000256" key="1">
    <source>
        <dbReference type="SAM" id="Phobius"/>
    </source>
</evidence>
<dbReference type="RefSeq" id="WP_017741172.1">
    <property type="nucleotide sequence ID" value="NZ_KQ976355.1"/>
</dbReference>